<dbReference type="InterPro" id="IPR011256">
    <property type="entry name" value="Reg_factor_effector_dom_sf"/>
</dbReference>
<dbReference type="EMBL" id="VLLL01000009">
    <property type="protein sequence ID" value="TWJ07899.1"/>
    <property type="molecule type" value="Genomic_DNA"/>
</dbReference>
<dbReference type="AlphaFoldDB" id="A0A562UQK6"/>
<gene>
    <name evidence="2" type="ORF">LX16_4681</name>
</gene>
<dbReference type="SUPFAM" id="SSF55136">
    <property type="entry name" value="Probable bacterial effector-binding domain"/>
    <property type="match status" value="1"/>
</dbReference>
<keyword evidence="3" id="KW-1185">Reference proteome</keyword>
<dbReference type="InterPro" id="IPR029442">
    <property type="entry name" value="GyrI-like"/>
</dbReference>
<protein>
    <recommendedName>
        <fullName evidence="1">GyrI-like small molecule binding domain-containing protein</fullName>
    </recommendedName>
</protein>
<dbReference type="OrthoDB" id="4772335at2"/>
<accession>A0A562UQK6</accession>
<name>A0A562UQK6_9ACTN</name>
<evidence type="ECO:0000313" key="2">
    <source>
        <dbReference type="EMBL" id="TWJ07899.1"/>
    </source>
</evidence>
<reference evidence="2 3" key="1">
    <citation type="journal article" date="2013" name="Stand. Genomic Sci.">
        <title>Genomic Encyclopedia of Type Strains, Phase I: The one thousand microbial genomes (KMG-I) project.</title>
        <authorList>
            <person name="Kyrpides N.C."/>
            <person name="Woyke T."/>
            <person name="Eisen J.A."/>
            <person name="Garrity G."/>
            <person name="Lilburn T.G."/>
            <person name="Beck B.J."/>
            <person name="Whitman W.B."/>
            <person name="Hugenholtz P."/>
            <person name="Klenk H.P."/>
        </authorList>
    </citation>
    <scope>NUCLEOTIDE SEQUENCE [LARGE SCALE GENOMIC DNA]</scope>
    <source>
        <strain evidence="2 3">DSM 45044</strain>
    </source>
</reference>
<proteinExistence type="predicted"/>
<sequence>MSHADLKREYRELYGGGTEPALIEVPPLPVVAVDGHGDPDDAPYRAAVGALYRSAYQVRAIVKREDGLARPVMPLEGLWTADRGMMTDRTPRDEWNWTMLIVLPPECTPDRFEAAREAARRKDPDAPEVRLDRLPSGPAVQILHIGPYSSEKPSIMRMLDFAREHGHRVVGRHQEIYLSDPRRTAPERLRTLIRYGIE</sequence>
<evidence type="ECO:0000313" key="3">
    <source>
        <dbReference type="Proteomes" id="UP000321617"/>
    </source>
</evidence>
<organism evidence="2 3">
    <name type="scientific">Stackebrandtia albiflava</name>
    <dbReference type="NCBI Taxonomy" id="406432"/>
    <lineage>
        <taxon>Bacteria</taxon>
        <taxon>Bacillati</taxon>
        <taxon>Actinomycetota</taxon>
        <taxon>Actinomycetes</taxon>
        <taxon>Glycomycetales</taxon>
        <taxon>Glycomycetaceae</taxon>
        <taxon>Stackebrandtia</taxon>
    </lineage>
</organism>
<dbReference type="RefSeq" id="WP_147143227.1">
    <property type="nucleotide sequence ID" value="NZ_BAABIJ010000005.1"/>
</dbReference>
<dbReference type="Gene3D" id="3.20.80.10">
    <property type="entry name" value="Regulatory factor, effector binding domain"/>
    <property type="match status" value="1"/>
</dbReference>
<dbReference type="Proteomes" id="UP000321617">
    <property type="component" value="Unassembled WGS sequence"/>
</dbReference>
<comment type="caution">
    <text evidence="2">The sequence shown here is derived from an EMBL/GenBank/DDBJ whole genome shotgun (WGS) entry which is preliminary data.</text>
</comment>
<dbReference type="Pfam" id="PF06445">
    <property type="entry name" value="GyrI-like"/>
    <property type="match status" value="1"/>
</dbReference>
<evidence type="ECO:0000259" key="1">
    <source>
        <dbReference type="Pfam" id="PF06445"/>
    </source>
</evidence>
<feature type="domain" description="GyrI-like small molecule binding" evidence="1">
    <location>
        <begin position="19"/>
        <end position="193"/>
    </location>
</feature>